<evidence type="ECO:0000313" key="2">
    <source>
        <dbReference type="EMBL" id="KII85138.1"/>
    </source>
</evidence>
<dbReference type="HOGENOM" id="CLU_2016212_0_0_1"/>
<organism evidence="2 3">
    <name type="scientific">Plicaturopsis crispa FD-325 SS-3</name>
    <dbReference type="NCBI Taxonomy" id="944288"/>
    <lineage>
        <taxon>Eukaryota</taxon>
        <taxon>Fungi</taxon>
        <taxon>Dikarya</taxon>
        <taxon>Basidiomycota</taxon>
        <taxon>Agaricomycotina</taxon>
        <taxon>Agaricomycetes</taxon>
        <taxon>Agaricomycetidae</taxon>
        <taxon>Amylocorticiales</taxon>
        <taxon>Amylocorticiaceae</taxon>
        <taxon>Plicatura</taxon>
        <taxon>Plicaturopsis crispa</taxon>
    </lineage>
</organism>
<dbReference type="Proteomes" id="UP000053263">
    <property type="component" value="Unassembled WGS sequence"/>
</dbReference>
<protein>
    <submittedName>
        <fullName evidence="2">Uncharacterized protein</fullName>
    </submittedName>
</protein>
<gene>
    <name evidence="2" type="ORF">PLICRDRAFT_333321</name>
</gene>
<sequence>MHDWTLHRAIFLPSSLGCRAWSLSVSTVPLQFLCFGRPWRFLIVHLVALGTASRVGLFHLYASRISYYGHACSTGNFRPCVRIRYLFSSDLDLDLHQFVADCPISFSYFTALVWVWPFHWMPR</sequence>
<reference evidence="2 3" key="1">
    <citation type="submission" date="2014-06" db="EMBL/GenBank/DDBJ databases">
        <title>Evolutionary Origins and Diversification of the Mycorrhizal Mutualists.</title>
        <authorList>
            <consortium name="DOE Joint Genome Institute"/>
            <consortium name="Mycorrhizal Genomics Consortium"/>
            <person name="Kohler A."/>
            <person name="Kuo A."/>
            <person name="Nagy L.G."/>
            <person name="Floudas D."/>
            <person name="Copeland A."/>
            <person name="Barry K.W."/>
            <person name="Cichocki N."/>
            <person name="Veneault-Fourrey C."/>
            <person name="LaButti K."/>
            <person name="Lindquist E.A."/>
            <person name="Lipzen A."/>
            <person name="Lundell T."/>
            <person name="Morin E."/>
            <person name="Murat C."/>
            <person name="Riley R."/>
            <person name="Ohm R."/>
            <person name="Sun H."/>
            <person name="Tunlid A."/>
            <person name="Henrissat B."/>
            <person name="Grigoriev I.V."/>
            <person name="Hibbett D.S."/>
            <person name="Martin F."/>
        </authorList>
    </citation>
    <scope>NUCLEOTIDE SEQUENCE [LARGE SCALE GENOMIC DNA]</scope>
    <source>
        <strain evidence="2 3">FD-325 SS-3</strain>
    </source>
</reference>
<keyword evidence="3" id="KW-1185">Reference proteome</keyword>
<keyword evidence="1" id="KW-1133">Transmembrane helix</keyword>
<dbReference type="AlphaFoldDB" id="A0A0C9TA26"/>
<keyword evidence="1" id="KW-0472">Membrane</keyword>
<keyword evidence="1" id="KW-0812">Transmembrane</keyword>
<feature type="transmembrane region" description="Helical" evidence="1">
    <location>
        <begin position="95"/>
        <end position="116"/>
    </location>
</feature>
<accession>A0A0C9TA26</accession>
<feature type="transmembrane region" description="Helical" evidence="1">
    <location>
        <begin position="41"/>
        <end position="61"/>
    </location>
</feature>
<proteinExistence type="predicted"/>
<name>A0A0C9TA26_PLICR</name>
<dbReference type="EMBL" id="KN832568">
    <property type="protein sequence ID" value="KII85138.1"/>
    <property type="molecule type" value="Genomic_DNA"/>
</dbReference>
<evidence type="ECO:0000313" key="3">
    <source>
        <dbReference type="Proteomes" id="UP000053263"/>
    </source>
</evidence>
<evidence type="ECO:0000256" key="1">
    <source>
        <dbReference type="SAM" id="Phobius"/>
    </source>
</evidence>